<evidence type="ECO:0000256" key="4">
    <source>
        <dbReference type="ARBA" id="ARBA00022729"/>
    </source>
</evidence>
<keyword evidence="5" id="KW-0560">Oxidoreductase</keyword>
<keyword evidence="4" id="KW-0732">Signal</keyword>
<evidence type="ECO:0000313" key="11">
    <source>
        <dbReference type="Proteomes" id="UP000199119"/>
    </source>
</evidence>
<dbReference type="PANTHER" id="PTHR30600">
    <property type="entry name" value="CYTOCHROME C PEROXIDASE-RELATED"/>
    <property type="match status" value="1"/>
</dbReference>
<name>A0A1I1ZSG8_9BURK</name>
<dbReference type="GO" id="GO:0046872">
    <property type="term" value="F:metal ion binding"/>
    <property type="evidence" value="ECO:0007669"/>
    <property type="project" value="UniProtKB-KW"/>
</dbReference>
<dbReference type="EMBL" id="FONX01000001">
    <property type="protein sequence ID" value="SFE34542.1"/>
    <property type="molecule type" value="Genomic_DNA"/>
</dbReference>
<dbReference type="Gene3D" id="1.10.760.10">
    <property type="entry name" value="Cytochrome c-like domain"/>
    <property type="match status" value="2"/>
</dbReference>
<feature type="domain" description="Cytochrome c" evidence="9">
    <location>
        <begin position="260"/>
        <end position="441"/>
    </location>
</feature>
<dbReference type="InterPro" id="IPR009056">
    <property type="entry name" value="Cyt_c-like_dom"/>
</dbReference>
<evidence type="ECO:0000259" key="9">
    <source>
        <dbReference type="PROSITE" id="PS51007"/>
    </source>
</evidence>
<dbReference type="PROSITE" id="PS51007">
    <property type="entry name" value="CYTC"/>
    <property type="match status" value="1"/>
</dbReference>
<dbReference type="GO" id="GO:0020037">
    <property type="term" value="F:heme binding"/>
    <property type="evidence" value="ECO:0007669"/>
    <property type="project" value="InterPro"/>
</dbReference>
<evidence type="ECO:0000256" key="6">
    <source>
        <dbReference type="ARBA" id="ARBA00023004"/>
    </source>
</evidence>
<dbReference type="InterPro" id="IPR036909">
    <property type="entry name" value="Cyt_c-like_dom_sf"/>
</dbReference>
<evidence type="ECO:0000313" key="10">
    <source>
        <dbReference type="EMBL" id="SFE34542.1"/>
    </source>
</evidence>
<evidence type="ECO:0000256" key="5">
    <source>
        <dbReference type="ARBA" id="ARBA00023002"/>
    </source>
</evidence>
<sequence length="475" mass="51026">MSLLVRLPPVLRRFQRGRRLAGLVAGAGLLAGLAWLGHGAPSARAATAGTKAAAAASAAPPDANRLQMAAQPDFARMQAVGQVMFFDKALSASGRVSCASCHDPAHAFGPPNGLSVQPGGADGAALGVRAVPSLRYQQNVPPFTMHRFDDDFDESVDQGPSGGHTWDGRASTLHEQAAIPLLARHEMANASPADVVAKLRRAPYAAQFRATFGADALDDDARGFQWATLALEMFQQDAARFYPYSSRYDDYLRGKGKLSERELRGLALFNDAKKGNCASCHLSEVSPNNGSFPAFSDFGHIALGVPRNRALPANRDPSFHDLGTCAILARSVDAEERASLCGAFRTPSLRNVAVRQVFFHNGVFHDLAEVIRFYVTRDSDPQRWYPYPTRAKGPHRRYDDLPAAYAGNVNKEAPFDLKPGEAPRLTETEIGDMVAFLRTLTDKDALPAAEAVEKAAARQPGVVRTGAKASASAVH</sequence>
<keyword evidence="3 7" id="KW-0479">Metal-binding</keyword>
<evidence type="ECO:0000256" key="1">
    <source>
        <dbReference type="ARBA" id="ARBA00004196"/>
    </source>
</evidence>
<dbReference type="AlphaFoldDB" id="A0A1I1ZSG8"/>
<comment type="subcellular location">
    <subcellularLocation>
        <location evidence="1">Cell envelope</location>
    </subcellularLocation>
</comment>
<dbReference type="SUPFAM" id="SSF46626">
    <property type="entry name" value="Cytochrome c"/>
    <property type="match status" value="2"/>
</dbReference>
<dbReference type="STRING" id="1177982.SAMN04489711_101307"/>
<keyword evidence="6 7" id="KW-0408">Iron</keyword>
<accession>A0A1I1ZSG8</accession>
<keyword evidence="10" id="KW-0575">Peroxidase</keyword>
<dbReference type="GO" id="GO:0009055">
    <property type="term" value="F:electron transfer activity"/>
    <property type="evidence" value="ECO:0007669"/>
    <property type="project" value="InterPro"/>
</dbReference>
<dbReference type="RefSeq" id="WP_092936880.1">
    <property type="nucleotide sequence ID" value="NZ_FONX01000001.1"/>
</dbReference>
<dbReference type="Pfam" id="PF03150">
    <property type="entry name" value="CCP_MauG"/>
    <property type="match status" value="1"/>
</dbReference>
<organism evidence="10 11">
    <name type="scientific">Paracidovorax wautersii</name>
    <dbReference type="NCBI Taxonomy" id="1177982"/>
    <lineage>
        <taxon>Bacteria</taxon>
        <taxon>Pseudomonadati</taxon>
        <taxon>Pseudomonadota</taxon>
        <taxon>Betaproteobacteria</taxon>
        <taxon>Burkholderiales</taxon>
        <taxon>Comamonadaceae</taxon>
        <taxon>Paracidovorax</taxon>
    </lineage>
</organism>
<dbReference type="InterPro" id="IPR051395">
    <property type="entry name" value="Cytochrome_c_Peroxidase/MauG"/>
</dbReference>
<evidence type="ECO:0000256" key="2">
    <source>
        <dbReference type="ARBA" id="ARBA00022617"/>
    </source>
</evidence>
<gene>
    <name evidence="10" type="ORF">SAMN04489711_101307</name>
</gene>
<keyword evidence="11" id="KW-1185">Reference proteome</keyword>
<evidence type="ECO:0000256" key="7">
    <source>
        <dbReference type="PROSITE-ProRule" id="PRU00433"/>
    </source>
</evidence>
<feature type="region of interest" description="Disordered" evidence="8">
    <location>
        <begin position="454"/>
        <end position="475"/>
    </location>
</feature>
<protein>
    <submittedName>
        <fullName evidence="10">Cytochrome c peroxidase</fullName>
    </submittedName>
</protein>
<proteinExistence type="predicted"/>
<reference evidence="11" key="1">
    <citation type="submission" date="2016-10" db="EMBL/GenBank/DDBJ databases">
        <authorList>
            <person name="Varghese N."/>
            <person name="Submissions S."/>
        </authorList>
    </citation>
    <scope>NUCLEOTIDE SEQUENCE [LARGE SCALE GENOMIC DNA]</scope>
    <source>
        <strain evidence="11">DSM 27981</strain>
    </source>
</reference>
<dbReference type="GO" id="GO:0030313">
    <property type="term" value="C:cell envelope"/>
    <property type="evidence" value="ECO:0007669"/>
    <property type="project" value="UniProtKB-SubCell"/>
</dbReference>
<evidence type="ECO:0000256" key="8">
    <source>
        <dbReference type="SAM" id="MobiDB-lite"/>
    </source>
</evidence>
<evidence type="ECO:0000256" key="3">
    <source>
        <dbReference type="ARBA" id="ARBA00022723"/>
    </source>
</evidence>
<dbReference type="Proteomes" id="UP000199119">
    <property type="component" value="Unassembled WGS sequence"/>
</dbReference>
<dbReference type="InterPro" id="IPR004852">
    <property type="entry name" value="Di-haem_cyt_c_peroxidsae"/>
</dbReference>
<dbReference type="OrthoDB" id="9805202at2"/>
<keyword evidence="2 7" id="KW-0349">Heme</keyword>
<dbReference type="PANTHER" id="PTHR30600:SF10">
    <property type="entry name" value="BLL6722 PROTEIN"/>
    <property type="match status" value="1"/>
</dbReference>
<dbReference type="GO" id="GO:0004130">
    <property type="term" value="F:cytochrome-c peroxidase activity"/>
    <property type="evidence" value="ECO:0007669"/>
    <property type="project" value="TreeGrafter"/>
</dbReference>